<keyword evidence="3" id="KW-1185">Reference proteome</keyword>
<dbReference type="EC" id="2.1.1.222" evidence="2"/>
<dbReference type="SUPFAM" id="SSF53335">
    <property type="entry name" value="S-adenosyl-L-methionine-dependent methyltransferases"/>
    <property type="match status" value="1"/>
</dbReference>
<dbReference type="RefSeq" id="WP_377905752.1">
    <property type="nucleotide sequence ID" value="NZ_JBHRZS010000007.1"/>
</dbReference>
<feature type="domain" description="Methyltransferase type 11" evidence="1">
    <location>
        <begin position="129"/>
        <end position="176"/>
    </location>
</feature>
<dbReference type="Gene3D" id="3.40.50.150">
    <property type="entry name" value="Vaccinia Virus protein VP39"/>
    <property type="match status" value="1"/>
</dbReference>
<evidence type="ECO:0000259" key="1">
    <source>
        <dbReference type="Pfam" id="PF08241"/>
    </source>
</evidence>
<dbReference type="GO" id="GO:0032259">
    <property type="term" value="P:methylation"/>
    <property type="evidence" value="ECO:0007669"/>
    <property type="project" value="UniProtKB-KW"/>
</dbReference>
<dbReference type="GO" id="GO:0102208">
    <property type="term" value="F:2-polyprenyl-6-hydroxyphenol methylase activity"/>
    <property type="evidence" value="ECO:0007669"/>
    <property type="project" value="UniProtKB-EC"/>
</dbReference>
<keyword evidence="2" id="KW-0489">Methyltransferase</keyword>
<name>A0ABV8AR18_9BACT</name>
<dbReference type="GO" id="GO:0061542">
    <property type="term" value="F:3-demethylubiquinol 3-O-methyltransferase activity"/>
    <property type="evidence" value="ECO:0007669"/>
    <property type="project" value="UniProtKB-EC"/>
</dbReference>
<dbReference type="Pfam" id="PF08241">
    <property type="entry name" value="Methyltransf_11"/>
    <property type="match status" value="1"/>
</dbReference>
<proteinExistence type="predicted"/>
<accession>A0ABV8AR18</accession>
<dbReference type="CDD" id="cd02440">
    <property type="entry name" value="AdoMet_MTases"/>
    <property type="match status" value="1"/>
</dbReference>
<protein>
    <submittedName>
        <fullName evidence="2">Class I SAM-dependent methyltransferase</fullName>
        <ecNumber evidence="2">2.1.1.222</ecNumber>
        <ecNumber evidence="2">2.1.1.64</ecNumber>
    </submittedName>
</protein>
<evidence type="ECO:0000313" key="3">
    <source>
        <dbReference type="Proteomes" id="UP001595805"/>
    </source>
</evidence>
<organism evidence="2 3">
    <name type="scientific">Algoriphagus namhaensis</name>
    <dbReference type="NCBI Taxonomy" id="915353"/>
    <lineage>
        <taxon>Bacteria</taxon>
        <taxon>Pseudomonadati</taxon>
        <taxon>Bacteroidota</taxon>
        <taxon>Cytophagia</taxon>
        <taxon>Cytophagales</taxon>
        <taxon>Cyclobacteriaceae</taxon>
        <taxon>Algoriphagus</taxon>
    </lineage>
</organism>
<dbReference type="PANTHER" id="PTHR43861">
    <property type="entry name" value="TRANS-ACONITATE 2-METHYLTRANSFERASE-RELATED"/>
    <property type="match status" value="1"/>
</dbReference>
<dbReference type="EC" id="2.1.1.64" evidence="2"/>
<evidence type="ECO:0000313" key="2">
    <source>
        <dbReference type="EMBL" id="MFC3880393.1"/>
    </source>
</evidence>
<dbReference type="InterPro" id="IPR029063">
    <property type="entry name" value="SAM-dependent_MTases_sf"/>
</dbReference>
<sequence length="253" mass="29425">MVKALIPQKLRQLIKLRVYSGNTYHCPMCGYDSKSLYSLGHDLPILEEKEVVGSKRRDAGCHSCRSTDRDRLVFVFLKEKLQIFQNKEIKILHFAPEKALSKVLFKTGFEEYVCGDLFTEGYFYPDYVRNMNVLDIPFGENYFDLIICNHLLEHVPDDRAAMQELFRVLKPGGKAILQVPLSLNSEKTDEDFTLTNPSEKEQRFGQFDHVRIYGQDYFDRLESVGFNVEKHHLYNEYPTYGLSIDEFIIQGGK</sequence>
<comment type="caution">
    <text evidence="2">The sequence shown here is derived from an EMBL/GenBank/DDBJ whole genome shotgun (WGS) entry which is preliminary data.</text>
</comment>
<dbReference type="EMBL" id="JBHRZS010000007">
    <property type="protein sequence ID" value="MFC3880393.1"/>
    <property type="molecule type" value="Genomic_DNA"/>
</dbReference>
<gene>
    <name evidence="2" type="ORF">ACFOSV_09415</name>
</gene>
<reference evidence="3" key="1">
    <citation type="journal article" date="2019" name="Int. J. Syst. Evol. Microbiol.">
        <title>The Global Catalogue of Microorganisms (GCM) 10K type strain sequencing project: providing services to taxonomists for standard genome sequencing and annotation.</title>
        <authorList>
            <consortium name="The Broad Institute Genomics Platform"/>
            <consortium name="The Broad Institute Genome Sequencing Center for Infectious Disease"/>
            <person name="Wu L."/>
            <person name="Ma J."/>
        </authorList>
    </citation>
    <scope>NUCLEOTIDE SEQUENCE [LARGE SCALE GENOMIC DNA]</scope>
    <source>
        <strain evidence="3">CCUG 60523</strain>
    </source>
</reference>
<dbReference type="Proteomes" id="UP001595805">
    <property type="component" value="Unassembled WGS sequence"/>
</dbReference>
<dbReference type="InterPro" id="IPR013216">
    <property type="entry name" value="Methyltransf_11"/>
</dbReference>
<keyword evidence="2" id="KW-0808">Transferase</keyword>